<feature type="compositionally biased region" description="Acidic residues" evidence="1">
    <location>
        <begin position="23"/>
        <end position="37"/>
    </location>
</feature>
<evidence type="ECO:0000259" key="2">
    <source>
        <dbReference type="PROSITE" id="PS50191"/>
    </source>
</evidence>
<dbReference type="SUPFAM" id="SSF52087">
    <property type="entry name" value="CRAL/TRIO domain"/>
    <property type="match status" value="1"/>
</dbReference>
<dbReference type="Gene3D" id="3.40.525.10">
    <property type="entry name" value="CRAL-TRIO lipid binding domain"/>
    <property type="match status" value="1"/>
</dbReference>
<feature type="domain" description="CRAL-TRIO" evidence="2">
    <location>
        <begin position="171"/>
        <end position="348"/>
    </location>
</feature>
<dbReference type="EMBL" id="OA882953">
    <property type="protein sequence ID" value="CAD7277466.1"/>
    <property type="molecule type" value="Genomic_DNA"/>
</dbReference>
<feature type="region of interest" description="Disordered" evidence="1">
    <location>
        <begin position="1"/>
        <end position="67"/>
    </location>
</feature>
<evidence type="ECO:0000256" key="1">
    <source>
        <dbReference type="SAM" id="MobiDB-lite"/>
    </source>
</evidence>
<dbReference type="InterPro" id="IPR011074">
    <property type="entry name" value="CRAL/TRIO_N_dom"/>
</dbReference>
<dbReference type="PANTHER" id="PTHR10174:SF208">
    <property type="entry name" value="CRAL-TRIO DOMAIN-CONTAINING PROTEIN DDB_G0278031"/>
    <property type="match status" value="1"/>
</dbReference>
<dbReference type="OrthoDB" id="1434354at2759"/>
<dbReference type="Gene3D" id="1.10.8.20">
    <property type="entry name" value="N-terminal domain of phosphatidylinositol transfer protein sec14p"/>
    <property type="match status" value="1"/>
</dbReference>
<name>A0A7R9GE86_9CRUS</name>
<organism evidence="3">
    <name type="scientific">Notodromas monacha</name>
    <dbReference type="NCBI Taxonomy" id="399045"/>
    <lineage>
        <taxon>Eukaryota</taxon>
        <taxon>Metazoa</taxon>
        <taxon>Ecdysozoa</taxon>
        <taxon>Arthropoda</taxon>
        <taxon>Crustacea</taxon>
        <taxon>Oligostraca</taxon>
        <taxon>Ostracoda</taxon>
        <taxon>Podocopa</taxon>
        <taxon>Podocopida</taxon>
        <taxon>Cypridocopina</taxon>
        <taxon>Cypridoidea</taxon>
        <taxon>Cyprididae</taxon>
        <taxon>Notodromas</taxon>
    </lineage>
</organism>
<accession>A0A7R9GE86</accession>
<dbReference type="PROSITE" id="PS50191">
    <property type="entry name" value="CRAL_TRIO"/>
    <property type="match status" value="1"/>
</dbReference>
<proteinExistence type="predicted"/>
<evidence type="ECO:0000313" key="4">
    <source>
        <dbReference type="Proteomes" id="UP000678499"/>
    </source>
</evidence>
<sequence>MSPHPPHDDHEIPLSPSAPELREFDEDYGEDSDDDSDDYFHDAADTHYNEDDEEESTSSPSLSTTASEASMSDLLMDAYGDDTCARLSPELAALAAQELGEDPNKRAAMIKELRHWAKHHAAFSHCRLDATFMLRFLRMKKFNMEGAKEAMTKYFKFRHGHPYWAADLDIENPTLHELTSKGFVFVLPERDDQGRRVIFNIAQKLDPSRHTSVDMAKMFIMCIETLLEDEENQIRGIVYITDCRDLALQNIMIWTPADIQKILTRGEKAYPMRHKMIHFMNLPLCAWFAYELLRSCLTHKLRSRIMTLVWQRIRNELQASWIEELKTHRKKVLSLDDMEYHSKDALDAHHEQKSGWGIRKYLNKAWMSAWHKAEKAVAVQS</sequence>
<keyword evidence="4" id="KW-1185">Reference proteome</keyword>
<dbReference type="Proteomes" id="UP000678499">
    <property type="component" value="Unassembled WGS sequence"/>
</dbReference>
<dbReference type="InterPro" id="IPR036273">
    <property type="entry name" value="CRAL/TRIO_N_dom_sf"/>
</dbReference>
<dbReference type="AlphaFoldDB" id="A0A7R9GE86"/>
<dbReference type="SUPFAM" id="SSF46938">
    <property type="entry name" value="CRAL/TRIO N-terminal domain"/>
    <property type="match status" value="1"/>
</dbReference>
<dbReference type="GO" id="GO:1902936">
    <property type="term" value="F:phosphatidylinositol bisphosphate binding"/>
    <property type="evidence" value="ECO:0007669"/>
    <property type="project" value="TreeGrafter"/>
</dbReference>
<dbReference type="PRINTS" id="PR00180">
    <property type="entry name" value="CRETINALDHBP"/>
</dbReference>
<reference evidence="3" key="1">
    <citation type="submission" date="2020-11" db="EMBL/GenBank/DDBJ databases">
        <authorList>
            <person name="Tran Van P."/>
        </authorList>
    </citation>
    <scope>NUCLEOTIDE SEQUENCE</scope>
</reference>
<dbReference type="InterPro" id="IPR036865">
    <property type="entry name" value="CRAL-TRIO_dom_sf"/>
</dbReference>
<feature type="compositionally biased region" description="Basic and acidic residues" evidence="1">
    <location>
        <begin position="38"/>
        <end position="49"/>
    </location>
</feature>
<dbReference type="CDD" id="cd00170">
    <property type="entry name" value="SEC14"/>
    <property type="match status" value="1"/>
</dbReference>
<protein>
    <recommendedName>
        <fullName evidence="2">CRAL-TRIO domain-containing protein</fullName>
    </recommendedName>
</protein>
<dbReference type="SMART" id="SM00516">
    <property type="entry name" value="SEC14"/>
    <property type="match status" value="1"/>
</dbReference>
<dbReference type="EMBL" id="CAJPEX010000916">
    <property type="protein sequence ID" value="CAG0917618.1"/>
    <property type="molecule type" value="Genomic_DNA"/>
</dbReference>
<dbReference type="Pfam" id="PF00650">
    <property type="entry name" value="CRAL_TRIO"/>
    <property type="match status" value="1"/>
</dbReference>
<dbReference type="PANTHER" id="PTHR10174">
    <property type="entry name" value="ALPHA-TOCOPHEROL TRANSFER PROTEIN-RELATED"/>
    <property type="match status" value="1"/>
</dbReference>
<dbReference type="GO" id="GO:0016020">
    <property type="term" value="C:membrane"/>
    <property type="evidence" value="ECO:0007669"/>
    <property type="project" value="TreeGrafter"/>
</dbReference>
<feature type="compositionally biased region" description="Low complexity" evidence="1">
    <location>
        <begin position="57"/>
        <end position="67"/>
    </location>
</feature>
<feature type="compositionally biased region" description="Basic and acidic residues" evidence="1">
    <location>
        <begin position="1"/>
        <end position="12"/>
    </location>
</feature>
<dbReference type="SMART" id="SM01100">
    <property type="entry name" value="CRAL_TRIO_N"/>
    <property type="match status" value="1"/>
</dbReference>
<dbReference type="InterPro" id="IPR001251">
    <property type="entry name" value="CRAL-TRIO_dom"/>
</dbReference>
<evidence type="ECO:0000313" key="3">
    <source>
        <dbReference type="EMBL" id="CAD7277466.1"/>
    </source>
</evidence>
<gene>
    <name evidence="3" type="ORF">NMOB1V02_LOCUS5199</name>
</gene>